<gene>
    <name evidence="1" type="ORF">O181_034986</name>
</gene>
<dbReference type="EMBL" id="AVOT02013007">
    <property type="protein sequence ID" value="MBW0495271.1"/>
    <property type="molecule type" value="Genomic_DNA"/>
</dbReference>
<name>A0A9Q3D1T5_9BASI</name>
<keyword evidence="2" id="KW-1185">Reference proteome</keyword>
<accession>A0A9Q3D1T5</accession>
<evidence type="ECO:0000313" key="1">
    <source>
        <dbReference type="EMBL" id="MBW0495271.1"/>
    </source>
</evidence>
<proteinExistence type="predicted"/>
<reference evidence="1" key="1">
    <citation type="submission" date="2021-03" db="EMBL/GenBank/DDBJ databases">
        <title>Draft genome sequence of rust myrtle Austropuccinia psidii MF-1, a brazilian biotype.</title>
        <authorList>
            <person name="Quecine M.C."/>
            <person name="Pachon D.M.R."/>
            <person name="Bonatelli M.L."/>
            <person name="Correr F.H."/>
            <person name="Franceschini L.M."/>
            <person name="Leite T.F."/>
            <person name="Margarido G.R.A."/>
            <person name="Almeida C.A."/>
            <person name="Ferrarezi J.A."/>
            <person name="Labate C.A."/>
        </authorList>
    </citation>
    <scope>NUCLEOTIDE SEQUENCE</scope>
    <source>
        <strain evidence="1">MF-1</strain>
    </source>
</reference>
<protein>
    <submittedName>
        <fullName evidence="1">Uncharacterized protein</fullName>
    </submittedName>
</protein>
<comment type="caution">
    <text evidence="1">The sequence shown here is derived from an EMBL/GenBank/DDBJ whole genome shotgun (WGS) entry which is preliminary data.</text>
</comment>
<dbReference type="Proteomes" id="UP000765509">
    <property type="component" value="Unassembled WGS sequence"/>
</dbReference>
<sequence>MEEIRQEKSNTYPNTTEEDTITAVLEETEEENHRRITGENITITPNKHNGSSSCINMIGPRHPTLISSDINATKILPYQQSIQAHMTKQEETPRTHRKVLESLKKRIGYQ</sequence>
<dbReference type="AlphaFoldDB" id="A0A9Q3D1T5"/>
<evidence type="ECO:0000313" key="2">
    <source>
        <dbReference type="Proteomes" id="UP000765509"/>
    </source>
</evidence>
<organism evidence="1 2">
    <name type="scientific">Austropuccinia psidii MF-1</name>
    <dbReference type="NCBI Taxonomy" id="1389203"/>
    <lineage>
        <taxon>Eukaryota</taxon>
        <taxon>Fungi</taxon>
        <taxon>Dikarya</taxon>
        <taxon>Basidiomycota</taxon>
        <taxon>Pucciniomycotina</taxon>
        <taxon>Pucciniomycetes</taxon>
        <taxon>Pucciniales</taxon>
        <taxon>Sphaerophragmiaceae</taxon>
        <taxon>Austropuccinia</taxon>
    </lineage>
</organism>